<reference evidence="1 2" key="1">
    <citation type="journal article" date="2020" name="Cell">
        <title>Large-Scale Comparative Analyses of Tick Genomes Elucidate Their Genetic Diversity and Vector Capacities.</title>
        <authorList>
            <consortium name="Tick Genome and Microbiome Consortium (TIGMIC)"/>
            <person name="Jia N."/>
            <person name="Wang J."/>
            <person name="Shi W."/>
            <person name="Du L."/>
            <person name="Sun Y."/>
            <person name="Zhan W."/>
            <person name="Jiang J.F."/>
            <person name="Wang Q."/>
            <person name="Zhang B."/>
            <person name="Ji P."/>
            <person name="Bell-Sakyi L."/>
            <person name="Cui X.M."/>
            <person name="Yuan T.T."/>
            <person name="Jiang B.G."/>
            <person name="Yang W.F."/>
            <person name="Lam T.T."/>
            <person name="Chang Q.C."/>
            <person name="Ding S.J."/>
            <person name="Wang X.J."/>
            <person name="Zhu J.G."/>
            <person name="Ruan X.D."/>
            <person name="Zhao L."/>
            <person name="Wei J.T."/>
            <person name="Ye R.Z."/>
            <person name="Que T.C."/>
            <person name="Du C.H."/>
            <person name="Zhou Y.H."/>
            <person name="Cheng J.X."/>
            <person name="Dai P.F."/>
            <person name="Guo W.B."/>
            <person name="Han X.H."/>
            <person name="Huang E.J."/>
            <person name="Li L.F."/>
            <person name="Wei W."/>
            <person name="Gao Y.C."/>
            <person name="Liu J.Z."/>
            <person name="Shao H.Z."/>
            <person name="Wang X."/>
            <person name="Wang C.C."/>
            <person name="Yang T.C."/>
            <person name="Huo Q.B."/>
            <person name="Li W."/>
            <person name="Chen H.Y."/>
            <person name="Chen S.E."/>
            <person name="Zhou L.G."/>
            <person name="Ni X.B."/>
            <person name="Tian J.H."/>
            <person name="Sheng Y."/>
            <person name="Liu T."/>
            <person name="Pan Y.S."/>
            <person name="Xia L.Y."/>
            <person name="Li J."/>
            <person name="Zhao F."/>
            <person name="Cao W.C."/>
        </authorList>
    </citation>
    <scope>NUCLEOTIDE SEQUENCE [LARGE SCALE GENOMIC DNA]</scope>
    <source>
        <strain evidence="1">HaeL-2018</strain>
    </source>
</reference>
<proteinExistence type="predicted"/>
<dbReference type="VEuPathDB" id="VectorBase:HLOH_053211"/>
<dbReference type="Proteomes" id="UP000821853">
    <property type="component" value="Chromosome 5"/>
</dbReference>
<organism evidence="1 2">
    <name type="scientific">Haemaphysalis longicornis</name>
    <name type="common">Bush tick</name>
    <dbReference type="NCBI Taxonomy" id="44386"/>
    <lineage>
        <taxon>Eukaryota</taxon>
        <taxon>Metazoa</taxon>
        <taxon>Ecdysozoa</taxon>
        <taxon>Arthropoda</taxon>
        <taxon>Chelicerata</taxon>
        <taxon>Arachnida</taxon>
        <taxon>Acari</taxon>
        <taxon>Parasitiformes</taxon>
        <taxon>Ixodida</taxon>
        <taxon>Ixodoidea</taxon>
        <taxon>Ixodidae</taxon>
        <taxon>Haemaphysalinae</taxon>
        <taxon>Haemaphysalis</taxon>
    </lineage>
</organism>
<sequence length="90" mass="10469">MKDTLKQQYGVTGAIVLQLADRISSEAGHKLYFDLYFTSLPLLRPLPGKKYLPREPFAPMVMNNSRWSQRKHSRKKTAVRHISWLAQIEN</sequence>
<accession>A0A9J6G8Z1</accession>
<comment type="caution">
    <text evidence="1">The sequence shown here is derived from an EMBL/GenBank/DDBJ whole genome shotgun (WGS) entry which is preliminary data.</text>
</comment>
<name>A0A9J6G8Z1_HAELO</name>
<dbReference type="EMBL" id="JABSTR010000007">
    <property type="protein sequence ID" value="KAH9374838.1"/>
    <property type="molecule type" value="Genomic_DNA"/>
</dbReference>
<gene>
    <name evidence="1" type="ORF">HPB48_011139</name>
</gene>
<dbReference type="AlphaFoldDB" id="A0A9J6G8Z1"/>
<evidence type="ECO:0000313" key="2">
    <source>
        <dbReference type="Proteomes" id="UP000821853"/>
    </source>
</evidence>
<evidence type="ECO:0008006" key="3">
    <source>
        <dbReference type="Google" id="ProtNLM"/>
    </source>
</evidence>
<protein>
    <recommendedName>
        <fullName evidence="3">PiggyBac transposable element-derived protein domain-containing protein</fullName>
    </recommendedName>
</protein>
<evidence type="ECO:0000313" key="1">
    <source>
        <dbReference type="EMBL" id="KAH9374838.1"/>
    </source>
</evidence>
<keyword evidence="2" id="KW-1185">Reference proteome</keyword>